<evidence type="ECO:0000313" key="1">
    <source>
        <dbReference type="EMBL" id="ERL50983.1"/>
    </source>
</evidence>
<reference evidence="1 2" key="1">
    <citation type="submission" date="2013-08" db="EMBL/GenBank/DDBJ databases">
        <title>draft genome of Halomonas huanghegensis, strain BJGMM-B45T.</title>
        <authorList>
            <person name="Miao C."/>
            <person name="Wan Y."/>
            <person name="Jin W."/>
        </authorList>
    </citation>
    <scope>NUCLEOTIDE SEQUENCE [LARGE SCALE GENOMIC DNA]</scope>
    <source>
        <strain evidence="1 2">BJGMM-B45</strain>
    </source>
</reference>
<dbReference type="RefSeq" id="WP_021819512.1">
    <property type="nucleotide sequence ID" value="NZ_AVBC01000035.1"/>
</dbReference>
<dbReference type="EMBL" id="AVBC01000035">
    <property type="protein sequence ID" value="ERL50983.1"/>
    <property type="molecule type" value="Genomic_DNA"/>
</dbReference>
<dbReference type="PATRIC" id="fig|1178482.3.peg.2559"/>
<accession>W1N633</accession>
<dbReference type="STRING" id="1178482.AR456_20685"/>
<dbReference type="KEGG" id="hhu:AR456_20685"/>
<dbReference type="SUPFAM" id="SSF52540">
    <property type="entry name" value="P-loop containing nucleoside triphosphate hydrolases"/>
    <property type="match status" value="1"/>
</dbReference>
<dbReference type="eggNOG" id="COG2187">
    <property type="taxonomic scope" value="Bacteria"/>
</dbReference>
<dbReference type="PANTHER" id="PTHR43883:SF1">
    <property type="entry name" value="GLUCONOKINASE"/>
    <property type="match status" value="1"/>
</dbReference>
<sequence length="415" mass="47096">MTGHDATEQNPILDPFSLDEMLDVLAEFHAEPLALEHELPEPMDLLKQRVEREYNICRSLLTGKEDIQRLEALHDWLDQDMTRLAPIIESRRDRLRPSRWYMEYSDVRLHDNGRLVITQSAAQDPIPFEYPEMSDPGNDIASLRVELELRGEMTLSHQALDGYLRRSADYELARVLSLLQVVESMAGMRRALQRRNARGDNERPALLAETMNSFRRYLALAERHAEFRFPPLIIGVGVSGSGKSRFTRALVGRMGAVRLSSDVQRLALYGLNPQSVEGKPLPDDIYTSEVTAKTYQRLATCAGILLDAGFMVCIDGTFLEHGQRDQLRLQAEARGLPVLLVSFEADEATLRRRISKRALRNDKDESMSLAVLAAQQDAFEDFTDEERLHLVRIDSTAENAAETLASMIEEHIRVL</sequence>
<organism evidence="1 2">
    <name type="scientific">Halomonas huangheensis</name>
    <dbReference type="NCBI Taxonomy" id="1178482"/>
    <lineage>
        <taxon>Bacteria</taxon>
        <taxon>Pseudomonadati</taxon>
        <taxon>Pseudomonadota</taxon>
        <taxon>Gammaproteobacteria</taxon>
        <taxon>Oceanospirillales</taxon>
        <taxon>Halomonadaceae</taxon>
        <taxon>Halomonas</taxon>
    </lineage>
</organism>
<comment type="caution">
    <text evidence="1">The sequence shown here is derived from an EMBL/GenBank/DDBJ whole genome shotgun (WGS) entry which is preliminary data.</text>
</comment>
<evidence type="ECO:0000313" key="2">
    <source>
        <dbReference type="Proteomes" id="UP000019113"/>
    </source>
</evidence>
<dbReference type="Pfam" id="PF13671">
    <property type="entry name" value="AAA_33"/>
    <property type="match status" value="1"/>
</dbReference>
<keyword evidence="2" id="KW-1185">Reference proteome</keyword>
<dbReference type="InterPro" id="IPR027417">
    <property type="entry name" value="P-loop_NTPase"/>
</dbReference>
<name>W1N633_9GAMM</name>
<dbReference type="AlphaFoldDB" id="W1N633"/>
<proteinExistence type="predicted"/>
<protein>
    <submittedName>
        <fullName evidence="1">Uncharacterized protein</fullName>
    </submittedName>
</protein>
<dbReference type="PANTHER" id="PTHR43883">
    <property type="entry name" value="SLR0207 PROTEIN"/>
    <property type="match status" value="1"/>
</dbReference>
<dbReference type="OrthoDB" id="9810277at2"/>
<dbReference type="Gene3D" id="3.40.50.300">
    <property type="entry name" value="P-loop containing nucleotide triphosphate hydrolases"/>
    <property type="match status" value="1"/>
</dbReference>
<dbReference type="Proteomes" id="UP000019113">
    <property type="component" value="Unassembled WGS sequence"/>
</dbReference>
<gene>
    <name evidence="1" type="ORF">BJB45_20535</name>
</gene>
<dbReference type="InterPro" id="IPR052732">
    <property type="entry name" value="Cell-binding_unc_protein"/>
</dbReference>
<dbReference type="eggNOG" id="COG0645">
    <property type="taxonomic scope" value="Bacteria"/>
</dbReference>